<organism evidence="1 2">
    <name type="scientific">Neisseria montereyensis</name>
    <dbReference type="NCBI Taxonomy" id="2973938"/>
    <lineage>
        <taxon>Bacteria</taxon>
        <taxon>Pseudomonadati</taxon>
        <taxon>Pseudomonadota</taxon>
        <taxon>Betaproteobacteria</taxon>
        <taxon>Neisseriales</taxon>
        <taxon>Neisseriaceae</taxon>
        <taxon>Neisseria</taxon>
    </lineage>
</organism>
<reference evidence="1" key="2">
    <citation type="journal article" date="2023" name="Curr. Microbiol.">
        <title>Neisseria montereyensis sp. nov., Isolated from Oropharynx of California Sea Lion (Zalophus californianus): Genomic, Phylogenetic, and Phenotypic Study.</title>
        <authorList>
            <person name="Volokhov D.V."/>
            <person name="Zagorodnyaya T.A."/>
            <person name="Furtak V.A."/>
            <person name="Nattanmai G."/>
            <person name="Randall L."/>
            <person name="Jose S."/>
            <person name="Gao Y."/>
            <person name="Gulland F.M."/>
            <person name="Eisenberg T."/>
            <person name="Delmonte P."/>
            <person name="Blom J."/>
            <person name="Mitchell K.K."/>
        </authorList>
    </citation>
    <scope>NUCLEOTIDE SEQUENCE</scope>
    <source>
        <strain evidence="1">CSL10203-ORH2</strain>
    </source>
</reference>
<gene>
    <name evidence="1" type="ORF">NXS09_08065</name>
</gene>
<keyword evidence="2" id="KW-1185">Reference proteome</keyword>
<dbReference type="Pfam" id="PF08822">
    <property type="entry name" value="DUF1804"/>
    <property type="match status" value="1"/>
</dbReference>
<dbReference type="InterPro" id="IPR014926">
    <property type="entry name" value="Phage_D3112_Orf24"/>
</dbReference>
<evidence type="ECO:0000313" key="1">
    <source>
        <dbReference type="EMBL" id="MCS4534252.1"/>
    </source>
</evidence>
<dbReference type="EMBL" id="JANUXW010000007">
    <property type="protein sequence ID" value="MCS4534252.1"/>
    <property type="molecule type" value="Genomic_DNA"/>
</dbReference>
<comment type="caution">
    <text evidence="1">The sequence shown here is derived from an EMBL/GenBank/DDBJ whole genome shotgun (WGS) entry which is preliminary data.</text>
</comment>
<sequence>MAHSQETREKLRQLYVSGSQTLETAAMMCEVPQATARNWKKAAKAKGDDWDKLRAAYTLAGGGIEDLSRAMLAGFLMQYNNTMTMLQEEDTEKLPPSERAKLLASLADAFTKTVAANRRMMPEISELAVAMETIKAFGDFIRENRPAVAMDFIELIEMFAPELQRRFSS</sequence>
<dbReference type="Proteomes" id="UP001166947">
    <property type="component" value="Unassembled WGS sequence"/>
</dbReference>
<name>A0ABT2FDG3_9NEIS</name>
<accession>A0ABT2FDG3</accession>
<proteinExistence type="predicted"/>
<evidence type="ECO:0000313" key="2">
    <source>
        <dbReference type="Proteomes" id="UP001166947"/>
    </source>
</evidence>
<reference evidence="1" key="1">
    <citation type="submission" date="2022-08" db="EMBL/GenBank/DDBJ databases">
        <authorList>
            <person name="Volokhov D.V."/>
            <person name="Furtak V.A."/>
            <person name="Zagorodnyaya T.A."/>
        </authorList>
    </citation>
    <scope>NUCLEOTIDE SEQUENCE</scope>
    <source>
        <strain evidence="1">CSL10203-ORH2</strain>
    </source>
</reference>
<protein>
    <submittedName>
        <fullName evidence="1">DUF1804 family protein</fullName>
    </submittedName>
</protein>
<dbReference type="RefSeq" id="WP_259292039.1">
    <property type="nucleotide sequence ID" value="NZ_JANUXW010000007.1"/>
</dbReference>